<keyword evidence="3" id="KW-1185">Reference proteome</keyword>
<dbReference type="AlphaFoldDB" id="A0A8H3ZW42"/>
<evidence type="ECO:0000256" key="1">
    <source>
        <dbReference type="SAM" id="MobiDB-lite"/>
    </source>
</evidence>
<proteinExistence type="predicted"/>
<sequence>MDATQRAQSICSPTIEEEIAVAIEPQNCCHPLQLAQQEKTNHLVRHQHRHRHRRRPWLCRRCLAERPVFDASATPLVRTSDPCSPHLETMYLPQLDCCQSLPPAGEACPPKQIELSDYGASRR</sequence>
<reference evidence="2 3" key="1">
    <citation type="submission" date="2019-12" db="EMBL/GenBank/DDBJ databases">
        <title>A genome sequence resource for the geographically widespread anthracnose pathogen Colletotrichum asianum.</title>
        <authorList>
            <person name="Meng Y."/>
        </authorList>
    </citation>
    <scope>NUCLEOTIDE SEQUENCE [LARGE SCALE GENOMIC DNA]</scope>
    <source>
        <strain evidence="2 3">ICMP 18580</strain>
    </source>
</reference>
<organism evidence="2 3">
    <name type="scientific">Colletotrichum asianum</name>
    <dbReference type="NCBI Taxonomy" id="702518"/>
    <lineage>
        <taxon>Eukaryota</taxon>
        <taxon>Fungi</taxon>
        <taxon>Dikarya</taxon>
        <taxon>Ascomycota</taxon>
        <taxon>Pezizomycotina</taxon>
        <taxon>Sordariomycetes</taxon>
        <taxon>Hypocreomycetidae</taxon>
        <taxon>Glomerellales</taxon>
        <taxon>Glomerellaceae</taxon>
        <taxon>Colletotrichum</taxon>
        <taxon>Colletotrichum gloeosporioides species complex</taxon>
    </lineage>
</organism>
<evidence type="ECO:0000313" key="2">
    <source>
        <dbReference type="EMBL" id="KAF0330142.1"/>
    </source>
</evidence>
<gene>
    <name evidence="2" type="ORF">GQ607_002472</name>
</gene>
<dbReference type="Proteomes" id="UP000434172">
    <property type="component" value="Unassembled WGS sequence"/>
</dbReference>
<name>A0A8H3ZW42_9PEZI</name>
<evidence type="ECO:0000313" key="3">
    <source>
        <dbReference type="Proteomes" id="UP000434172"/>
    </source>
</evidence>
<feature type="region of interest" description="Disordered" evidence="1">
    <location>
        <begin position="104"/>
        <end position="123"/>
    </location>
</feature>
<protein>
    <submittedName>
        <fullName evidence="2">Uncharacterized protein</fullName>
    </submittedName>
</protein>
<accession>A0A8H3ZW42</accession>
<dbReference type="EMBL" id="WOWK01000008">
    <property type="protein sequence ID" value="KAF0330142.1"/>
    <property type="molecule type" value="Genomic_DNA"/>
</dbReference>
<comment type="caution">
    <text evidence="2">The sequence shown here is derived from an EMBL/GenBank/DDBJ whole genome shotgun (WGS) entry which is preliminary data.</text>
</comment>